<evidence type="ECO:0000313" key="2">
    <source>
        <dbReference type="Proteomes" id="UP000000485"/>
    </source>
</evidence>
<keyword evidence="2" id="KW-1185">Reference proteome</keyword>
<sequence>MTTLPSGQDARLALATCAELPELDPDDVPLRAALQERGIATDVVVWDDPTVDWGTYQHVLIRSTWDYSKRPQRFSGWTQQVEASSVLLNPASVVRWNIDKTYLRDLEERGIPTVPTIWLDPARNFDGRAIHTRFPAFGDFVVKPTVSAGSRDTGRYRADETPQRSQAITHAKNLLGVGRWVMIQRYLAQVDTVGETALVFVEGEFSHAVRKDPLLSGPYREGDLQGVLYREETMTPREPSEAEMAVARRVVDALPEVLGLDGPLLYARVDLIPDDEGEPVLLELELTEPSLFFAQAPGALDRFADAVVARIAATTQD</sequence>
<evidence type="ECO:0000313" key="1">
    <source>
        <dbReference type="EMBL" id="AEI12721.1"/>
    </source>
</evidence>
<dbReference type="eggNOG" id="COG0189">
    <property type="taxonomic scope" value="Bacteria"/>
</dbReference>
<dbReference type="PANTHER" id="PTHR39217">
    <property type="match status" value="1"/>
</dbReference>
<dbReference type="InterPro" id="IPR053191">
    <property type="entry name" value="DcsG_Biosynth_Enzyme"/>
</dbReference>
<dbReference type="RefSeq" id="WP_013884239.1">
    <property type="nucleotide sequence ID" value="NC_015671.1"/>
</dbReference>
<accession>F8A0N6</accession>
<dbReference type="SUPFAM" id="SSF56059">
    <property type="entry name" value="Glutathione synthetase ATP-binding domain-like"/>
    <property type="match status" value="1"/>
</dbReference>
<protein>
    <recommendedName>
        <fullName evidence="3">ATP-grasp domain-containing protein</fullName>
    </recommendedName>
</protein>
<dbReference type="Proteomes" id="UP000000485">
    <property type="component" value="Chromosome"/>
</dbReference>
<proteinExistence type="predicted"/>
<reference evidence="2" key="1">
    <citation type="submission" date="2011-04" db="EMBL/GenBank/DDBJ databases">
        <title>Complete sequence of Cellvibrio gilvus ATCC 13127.</title>
        <authorList>
            <person name="Lucas S."/>
            <person name="Han J."/>
            <person name="Lapidus A."/>
            <person name="Cheng J.-F."/>
            <person name="Goodwin L."/>
            <person name="Pitluck S."/>
            <person name="Peters L."/>
            <person name="Munk A."/>
            <person name="Detter J.C."/>
            <person name="Han C."/>
            <person name="Tapia R."/>
            <person name="Land M."/>
            <person name="Hauser L."/>
            <person name="Kyrpides N."/>
            <person name="Ivanova N."/>
            <person name="Ovchinnikova G."/>
            <person name="Pagani I."/>
            <person name="Mead D."/>
            <person name="Brumm P."/>
            <person name="Woyke T."/>
        </authorList>
    </citation>
    <scope>NUCLEOTIDE SEQUENCE [LARGE SCALE GENOMIC DNA]</scope>
    <source>
        <strain evidence="2">ATCC 13127 / NRRL B-14078</strain>
    </source>
</reference>
<dbReference type="PANTHER" id="PTHR39217:SF1">
    <property type="entry name" value="GLUTATHIONE SYNTHETASE"/>
    <property type="match status" value="1"/>
</dbReference>
<evidence type="ECO:0008006" key="3">
    <source>
        <dbReference type="Google" id="ProtNLM"/>
    </source>
</evidence>
<dbReference type="KEGG" id="cga:Celgi_2221"/>
<dbReference type="OrthoDB" id="3373978at2"/>
<dbReference type="AlphaFoldDB" id="F8A0N6"/>
<gene>
    <name evidence="1" type="ordered locus">Celgi_2221</name>
</gene>
<name>F8A0N6_CELGA</name>
<organism evidence="1 2">
    <name type="scientific">Cellulomonas gilvus (strain ATCC 13127 / NRRL B-14078)</name>
    <name type="common">Cellvibrio gilvus</name>
    <dbReference type="NCBI Taxonomy" id="593907"/>
    <lineage>
        <taxon>Bacteria</taxon>
        <taxon>Bacillati</taxon>
        <taxon>Actinomycetota</taxon>
        <taxon>Actinomycetes</taxon>
        <taxon>Micrococcales</taxon>
        <taxon>Cellulomonadaceae</taxon>
        <taxon>Cellulomonas</taxon>
    </lineage>
</organism>
<dbReference type="EMBL" id="CP002665">
    <property type="protein sequence ID" value="AEI12721.1"/>
    <property type="molecule type" value="Genomic_DNA"/>
</dbReference>
<dbReference type="HOGENOM" id="CLU_070819_0_1_11"/>